<keyword evidence="10" id="KW-0251">Elongation factor</keyword>
<dbReference type="InterPro" id="IPR000795">
    <property type="entry name" value="T_Tr_GTP-bd_dom"/>
</dbReference>
<dbReference type="Pfam" id="PF25461">
    <property type="entry name" value="Beta-barrel_SelB"/>
    <property type="match status" value="1"/>
</dbReference>
<dbReference type="PANTHER" id="PTHR43721">
    <property type="entry name" value="ELONGATION FACTOR TU-RELATED"/>
    <property type="match status" value="1"/>
</dbReference>
<dbReference type="SUPFAM" id="SSF46785">
    <property type="entry name" value="Winged helix' DNA-binding domain"/>
    <property type="match status" value="3"/>
</dbReference>
<dbReference type="GO" id="GO:0003746">
    <property type="term" value="F:translation elongation factor activity"/>
    <property type="evidence" value="ECO:0007669"/>
    <property type="project" value="UniProtKB-KW"/>
</dbReference>
<evidence type="ECO:0000256" key="8">
    <source>
        <dbReference type="ARBA" id="ARBA00031615"/>
    </source>
</evidence>
<evidence type="ECO:0000256" key="4">
    <source>
        <dbReference type="ARBA" id="ARBA00022741"/>
    </source>
</evidence>
<keyword evidence="11" id="KW-1185">Reference proteome</keyword>
<name>A0A497XHB5_9PROT</name>
<evidence type="ECO:0000256" key="3">
    <source>
        <dbReference type="ARBA" id="ARBA00022490"/>
    </source>
</evidence>
<dbReference type="PRINTS" id="PR00315">
    <property type="entry name" value="ELONGATNFCT"/>
</dbReference>
<dbReference type="CDD" id="cd03696">
    <property type="entry name" value="SelB_II"/>
    <property type="match status" value="1"/>
</dbReference>
<keyword evidence="4" id="KW-0547">Nucleotide-binding</keyword>
<evidence type="ECO:0000256" key="2">
    <source>
        <dbReference type="ARBA" id="ARBA00015953"/>
    </source>
</evidence>
<dbReference type="InterPro" id="IPR027417">
    <property type="entry name" value="P-loop_NTPase"/>
</dbReference>
<gene>
    <name evidence="10" type="ORF">DFR35_2052</name>
</gene>
<evidence type="ECO:0000256" key="1">
    <source>
        <dbReference type="ARBA" id="ARBA00004496"/>
    </source>
</evidence>
<dbReference type="GO" id="GO:0003924">
    <property type="term" value="F:GTPase activity"/>
    <property type="evidence" value="ECO:0007669"/>
    <property type="project" value="InterPro"/>
</dbReference>
<dbReference type="CDD" id="cd15491">
    <property type="entry name" value="selB_III"/>
    <property type="match status" value="1"/>
</dbReference>
<dbReference type="PROSITE" id="PS51722">
    <property type="entry name" value="G_TR_2"/>
    <property type="match status" value="1"/>
</dbReference>
<dbReference type="SUPFAM" id="SSF52540">
    <property type="entry name" value="P-loop containing nucleoside triphosphate hydrolases"/>
    <property type="match status" value="1"/>
</dbReference>
<evidence type="ECO:0000313" key="10">
    <source>
        <dbReference type="EMBL" id="RLJ65387.1"/>
    </source>
</evidence>
<dbReference type="GO" id="GO:0001514">
    <property type="term" value="P:selenocysteine incorporation"/>
    <property type="evidence" value="ECO:0007669"/>
    <property type="project" value="InterPro"/>
</dbReference>
<dbReference type="EMBL" id="RCCI01000005">
    <property type="protein sequence ID" value="RLJ65387.1"/>
    <property type="molecule type" value="Genomic_DNA"/>
</dbReference>
<evidence type="ECO:0000313" key="11">
    <source>
        <dbReference type="Proteomes" id="UP000268908"/>
    </source>
</evidence>
<sequence>MIVGTAGHIDHGKTTLVKALTGVDADRLPEEKARGITLDLGYAYAPLADGSVLGFIDVPGHEKLIHNMLAGATGIDFVLLVIAADDGPMPQTREHLELIDLLGLAHGAVALTKCDAVDTARLAAARGEIEALLDGTALAGSPIFVLSGRNGEGVPALRAHLEAAAATHHARAAEGRFRLAIDRCFSLAGVGTVVTGTAFSGKVGVGDTVTISPPGLKARVRSLHVQDRPAQAGRAGERCALALAGDFEKKDIERGMWVVEPAAARPLTRFHAELRVPAGQPALKHWTAVHLHLGAADILGRVALLEGDELAPGGNALAEIILERETLAVHGDRFVLRDAGAQRTVAGGRALDVFPPSRHKRKPERLALLAAMRDDDPAATLALLAAQSPAGVDLARFAGNWNLADAAAEALWRGAGLRVVADGSGRAGFDAAAWQTLRGRLLDALARDHERTPDMVGVERERLRRMTLAPLPRPAFDALVAELLREDAIRGSGAWLHLPSHQASVSPADRDLFAVLKPLLDAAPCGPPRVRDVAKASGTAEDTVRQLFRRVARAGELYPVAHDHYFTAEAVAELAAIVARLCAEHGSARAADLRDAIGGGRKVAIHILEFFDRIGYTRRVRDEHALRQAGAAPEWQTR</sequence>
<dbReference type="InterPro" id="IPR057335">
    <property type="entry name" value="Beta-barrel_SelB"/>
</dbReference>
<reference evidence="10 11" key="1">
    <citation type="submission" date="2018-10" db="EMBL/GenBank/DDBJ databases">
        <title>Genomic Encyclopedia of Type Strains, Phase IV (KMG-IV): sequencing the most valuable type-strain genomes for metagenomic binning, comparative biology and taxonomic classification.</title>
        <authorList>
            <person name="Goeker M."/>
        </authorList>
    </citation>
    <scope>NUCLEOTIDE SEQUENCE [LARGE SCALE GENOMIC DNA]</scope>
    <source>
        <strain evidence="10 11">DSM 26916</strain>
    </source>
</reference>
<dbReference type="PANTHER" id="PTHR43721:SF11">
    <property type="entry name" value="SELENOCYSTEINE-SPECIFIC ELONGATION FACTOR"/>
    <property type="match status" value="1"/>
</dbReference>
<dbReference type="SUPFAM" id="SSF50465">
    <property type="entry name" value="EF-Tu/eEF-1alpha/eIF2-gamma C-terminal domain"/>
    <property type="match status" value="1"/>
</dbReference>
<dbReference type="InterPro" id="IPR004535">
    <property type="entry name" value="Transl_elong_SelB"/>
</dbReference>
<dbReference type="Gene3D" id="3.40.50.300">
    <property type="entry name" value="P-loop containing nucleotide triphosphate hydrolases"/>
    <property type="match status" value="1"/>
</dbReference>
<dbReference type="Pfam" id="PF09106">
    <property type="entry name" value="WHD_2nd_SelB"/>
    <property type="match status" value="1"/>
</dbReference>
<dbReference type="CDD" id="cd04171">
    <property type="entry name" value="SelB"/>
    <property type="match status" value="1"/>
</dbReference>
<dbReference type="SUPFAM" id="SSF50447">
    <property type="entry name" value="Translation proteins"/>
    <property type="match status" value="1"/>
</dbReference>
<dbReference type="RefSeq" id="WP_121242176.1">
    <property type="nucleotide sequence ID" value="NZ_BHVV01000008.1"/>
</dbReference>
<dbReference type="InterPro" id="IPR050055">
    <property type="entry name" value="EF-Tu_GTPase"/>
</dbReference>
<dbReference type="NCBIfam" id="TIGR00475">
    <property type="entry name" value="selB"/>
    <property type="match status" value="1"/>
</dbReference>
<dbReference type="GO" id="GO:0005525">
    <property type="term" value="F:GTP binding"/>
    <property type="evidence" value="ECO:0007669"/>
    <property type="project" value="UniProtKB-KW"/>
</dbReference>
<dbReference type="InterPro" id="IPR009001">
    <property type="entry name" value="Transl_elong_EF1A/Init_IF2_C"/>
</dbReference>
<comment type="subcellular location">
    <subcellularLocation>
        <location evidence="1">Cytoplasm</location>
    </subcellularLocation>
</comment>
<comment type="function">
    <text evidence="7">Translation factor necessary for the incorporation of selenocysteine into proteins. It probably replaces EF-Tu for the insertion of selenocysteine directed by the UGA codon. SelB binds GTP and GDP.</text>
</comment>
<keyword evidence="5" id="KW-0648">Protein biosynthesis</keyword>
<dbReference type="InterPro" id="IPR004161">
    <property type="entry name" value="EFTu-like_2"/>
</dbReference>
<evidence type="ECO:0000259" key="9">
    <source>
        <dbReference type="PROSITE" id="PS51722"/>
    </source>
</evidence>
<dbReference type="OrthoDB" id="9803139at2"/>
<dbReference type="InterPro" id="IPR015190">
    <property type="entry name" value="Elong_fac_SelB-wing-hlx_typ-2"/>
</dbReference>
<dbReference type="AlphaFoldDB" id="A0A497XHB5"/>
<accession>A0A497XHB5</accession>
<protein>
    <recommendedName>
        <fullName evidence="2">Selenocysteine-specific elongation factor</fullName>
    </recommendedName>
    <alternativeName>
        <fullName evidence="8">SelB translation factor</fullName>
    </alternativeName>
</protein>
<proteinExistence type="predicted"/>
<organism evidence="10 11">
    <name type="scientific">Sulfurisoma sediminicola</name>
    <dbReference type="NCBI Taxonomy" id="1381557"/>
    <lineage>
        <taxon>Bacteria</taxon>
        <taxon>Pseudomonadati</taxon>
        <taxon>Pseudomonadota</taxon>
        <taxon>Betaproteobacteria</taxon>
        <taxon>Nitrosomonadales</taxon>
        <taxon>Sterolibacteriaceae</taxon>
        <taxon>Sulfurisoma</taxon>
    </lineage>
</organism>
<dbReference type="Proteomes" id="UP000268908">
    <property type="component" value="Unassembled WGS sequence"/>
</dbReference>
<dbReference type="InterPro" id="IPR015191">
    <property type="entry name" value="SelB_WHD4"/>
</dbReference>
<dbReference type="Pfam" id="PF00009">
    <property type="entry name" value="GTP_EFTU"/>
    <property type="match status" value="1"/>
</dbReference>
<dbReference type="Pfam" id="PF03144">
    <property type="entry name" value="GTP_EFTU_D2"/>
    <property type="match status" value="1"/>
</dbReference>
<dbReference type="InterPro" id="IPR036388">
    <property type="entry name" value="WH-like_DNA-bd_sf"/>
</dbReference>
<keyword evidence="3" id="KW-0963">Cytoplasm</keyword>
<dbReference type="GO" id="GO:0003723">
    <property type="term" value="F:RNA binding"/>
    <property type="evidence" value="ECO:0007669"/>
    <property type="project" value="InterPro"/>
</dbReference>
<dbReference type="InterPro" id="IPR009000">
    <property type="entry name" value="Transl_B-barrel_sf"/>
</dbReference>
<dbReference type="InterPro" id="IPR036390">
    <property type="entry name" value="WH_DNA-bd_sf"/>
</dbReference>
<dbReference type="Pfam" id="PF09107">
    <property type="entry name" value="WHD_3rd_SelB"/>
    <property type="match status" value="1"/>
</dbReference>
<evidence type="ECO:0000256" key="7">
    <source>
        <dbReference type="ARBA" id="ARBA00025526"/>
    </source>
</evidence>
<feature type="domain" description="Tr-type G" evidence="9">
    <location>
        <begin position="1"/>
        <end position="169"/>
    </location>
</feature>
<dbReference type="Gene3D" id="1.10.10.10">
    <property type="entry name" value="Winged helix-like DNA-binding domain superfamily/Winged helix DNA-binding domain"/>
    <property type="match status" value="3"/>
</dbReference>
<comment type="caution">
    <text evidence="10">The sequence shown here is derived from an EMBL/GenBank/DDBJ whole genome shotgun (WGS) entry which is preliminary data.</text>
</comment>
<dbReference type="Gene3D" id="2.40.30.10">
    <property type="entry name" value="Translation factors"/>
    <property type="match status" value="1"/>
</dbReference>
<evidence type="ECO:0000256" key="6">
    <source>
        <dbReference type="ARBA" id="ARBA00023134"/>
    </source>
</evidence>
<keyword evidence="6" id="KW-0342">GTP-binding</keyword>
<evidence type="ECO:0000256" key="5">
    <source>
        <dbReference type="ARBA" id="ARBA00022917"/>
    </source>
</evidence>
<dbReference type="GO" id="GO:0005737">
    <property type="term" value="C:cytoplasm"/>
    <property type="evidence" value="ECO:0007669"/>
    <property type="project" value="UniProtKB-SubCell"/>
</dbReference>